<keyword evidence="1" id="KW-0812">Transmembrane</keyword>
<gene>
    <name evidence="2" type="ORF">G4Z05_14310</name>
</gene>
<protein>
    <submittedName>
        <fullName evidence="2">Uncharacterized protein</fullName>
    </submittedName>
</protein>
<keyword evidence="1" id="KW-0472">Membrane</keyword>
<dbReference type="Proteomes" id="UP000481621">
    <property type="component" value="Unassembled WGS sequence"/>
</dbReference>
<dbReference type="EMBL" id="JAAIUV010000027">
    <property type="protein sequence ID" value="NEX80032.1"/>
    <property type="molecule type" value="Genomic_DNA"/>
</dbReference>
<accession>A0A6B3TTM0</accession>
<reference evidence="2" key="1">
    <citation type="submission" date="2020-02" db="EMBL/GenBank/DDBJ databases">
        <title>Bacillus sedimentmangrovi sp. nov., isolated from sediment of the mangrove ecosystem.</title>
        <authorList>
            <person name="Liu G."/>
        </authorList>
    </citation>
    <scope>NUCLEOTIDE SEQUENCE [LARGE SCALE GENOMIC DNA]</scope>
    <source>
        <strain evidence="2">SgZ-7</strain>
    </source>
</reference>
<evidence type="ECO:0000313" key="3">
    <source>
        <dbReference type="Proteomes" id="UP000481621"/>
    </source>
</evidence>
<evidence type="ECO:0000256" key="1">
    <source>
        <dbReference type="SAM" id="Phobius"/>
    </source>
</evidence>
<keyword evidence="3" id="KW-1185">Reference proteome</keyword>
<organism evidence="2 3">
    <name type="scientific">Neobacillus thermocopriae</name>
    <dbReference type="NCBI Taxonomy" id="1215031"/>
    <lineage>
        <taxon>Bacteria</taxon>
        <taxon>Bacillati</taxon>
        <taxon>Bacillota</taxon>
        <taxon>Bacilli</taxon>
        <taxon>Bacillales</taxon>
        <taxon>Bacillaceae</taxon>
        <taxon>Neobacillus</taxon>
    </lineage>
</organism>
<sequence>MKNKTYLYAFFLIITLGFVAYLDSPFSIINRSISYSAEQPILSEPVSVQPSDKTEIIKKLENAEKDNGYIIETYREYEIKRDKNGKITEEIPTSITETLKYYDYKLK</sequence>
<dbReference type="RefSeq" id="WP_163252503.1">
    <property type="nucleotide sequence ID" value="NZ_JAAIUV010000027.1"/>
</dbReference>
<keyword evidence="1" id="KW-1133">Transmembrane helix</keyword>
<feature type="transmembrane region" description="Helical" evidence="1">
    <location>
        <begin position="6"/>
        <end position="22"/>
    </location>
</feature>
<proteinExistence type="predicted"/>
<dbReference type="AlphaFoldDB" id="A0A6B3TTM0"/>
<evidence type="ECO:0000313" key="2">
    <source>
        <dbReference type="EMBL" id="NEX80032.1"/>
    </source>
</evidence>
<name>A0A6B3TTM0_9BACI</name>
<comment type="caution">
    <text evidence="2">The sequence shown here is derived from an EMBL/GenBank/DDBJ whole genome shotgun (WGS) entry which is preliminary data.</text>
</comment>